<accession>A0A918GPA5</accession>
<feature type="region of interest" description="Disordered" evidence="1">
    <location>
        <begin position="37"/>
        <end position="62"/>
    </location>
</feature>
<gene>
    <name evidence="2" type="ORF">GCM10010238_43650</name>
</gene>
<reference evidence="2" key="2">
    <citation type="submission" date="2020-09" db="EMBL/GenBank/DDBJ databases">
        <authorList>
            <person name="Sun Q."/>
            <person name="Ohkuma M."/>
        </authorList>
    </citation>
    <scope>NUCLEOTIDE SEQUENCE</scope>
    <source>
        <strain evidence="2">JCM 4234</strain>
    </source>
</reference>
<sequence>MNCMGLSFFHGALPDPAQLNGAIVSIGAFAPNARPCRRDFHDRKDEDPWRTSDPPLTRNFSI</sequence>
<proteinExistence type="predicted"/>
<evidence type="ECO:0000256" key="1">
    <source>
        <dbReference type="SAM" id="MobiDB-lite"/>
    </source>
</evidence>
<dbReference type="Proteomes" id="UP000653493">
    <property type="component" value="Unassembled WGS sequence"/>
</dbReference>
<evidence type="ECO:0000313" key="3">
    <source>
        <dbReference type="Proteomes" id="UP000653493"/>
    </source>
</evidence>
<keyword evidence="3" id="KW-1185">Reference proteome</keyword>
<dbReference type="AlphaFoldDB" id="A0A918GPA5"/>
<reference evidence="2" key="1">
    <citation type="journal article" date="2014" name="Int. J. Syst. Evol. Microbiol.">
        <title>Complete genome sequence of Corynebacterium casei LMG S-19264T (=DSM 44701T), isolated from a smear-ripened cheese.</title>
        <authorList>
            <consortium name="US DOE Joint Genome Institute (JGI-PGF)"/>
            <person name="Walter F."/>
            <person name="Albersmeier A."/>
            <person name="Kalinowski J."/>
            <person name="Ruckert C."/>
        </authorList>
    </citation>
    <scope>NUCLEOTIDE SEQUENCE</scope>
    <source>
        <strain evidence="2">JCM 4234</strain>
    </source>
</reference>
<name>A0A918GPA5_STRGD</name>
<evidence type="ECO:0000313" key="2">
    <source>
        <dbReference type="EMBL" id="GGS49247.1"/>
    </source>
</evidence>
<feature type="compositionally biased region" description="Basic and acidic residues" evidence="1">
    <location>
        <begin position="37"/>
        <end position="50"/>
    </location>
</feature>
<organism evidence="2 3">
    <name type="scientific">Streptomyces griseoviridis</name>
    <dbReference type="NCBI Taxonomy" id="45398"/>
    <lineage>
        <taxon>Bacteria</taxon>
        <taxon>Bacillati</taxon>
        <taxon>Actinomycetota</taxon>
        <taxon>Actinomycetes</taxon>
        <taxon>Kitasatosporales</taxon>
        <taxon>Streptomycetaceae</taxon>
        <taxon>Streptomyces</taxon>
    </lineage>
</organism>
<protein>
    <submittedName>
        <fullName evidence="2">Uncharacterized protein</fullName>
    </submittedName>
</protein>
<comment type="caution">
    <text evidence="2">The sequence shown here is derived from an EMBL/GenBank/DDBJ whole genome shotgun (WGS) entry which is preliminary data.</text>
</comment>
<dbReference type="EMBL" id="BMSL01000013">
    <property type="protein sequence ID" value="GGS49247.1"/>
    <property type="molecule type" value="Genomic_DNA"/>
</dbReference>